<dbReference type="InterPro" id="IPR004628">
    <property type="entry name" value="Man_deHydtase"/>
</dbReference>
<dbReference type="GO" id="GO:0042840">
    <property type="term" value="P:D-glucuronate catabolic process"/>
    <property type="evidence" value="ECO:0007669"/>
    <property type="project" value="TreeGrafter"/>
</dbReference>
<comment type="caution">
    <text evidence="11">The sequence shown here is derived from an EMBL/GenBank/DDBJ whole genome shotgun (WGS) entry which is preliminary data.</text>
</comment>
<evidence type="ECO:0000256" key="6">
    <source>
        <dbReference type="ARBA" id="ARBA00007389"/>
    </source>
</evidence>
<evidence type="ECO:0000256" key="8">
    <source>
        <dbReference type="ARBA" id="ARBA00023004"/>
    </source>
</evidence>
<dbReference type="Pfam" id="PF03786">
    <property type="entry name" value="UxuA"/>
    <property type="match status" value="1"/>
</dbReference>
<comment type="pathway">
    <text evidence="5">Carbohydrate metabolism; pentose and glucuronate interconversion.</text>
</comment>
<dbReference type="Gene3D" id="3.20.20.150">
    <property type="entry name" value="Divalent-metal-dependent TIM barrel enzymes"/>
    <property type="match status" value="1"/>
</dbReference>
<evidence type="ECO:0000256" key="9">
    <source>
        <dbReference type="ARBA" id="ARBA00023211"/>
    </source>
</evidence>
<evidence type="ECO:0000256" key="1">
    <source>
        <dbReference type="ARBA" id="ARBA00001794"/>
    </source>
</evidence>
<name>A0A0F9UML8_9ZZZZ</name>
<keyword evidence="9" id="KW-0464">Manganese</keyword>
<sequence>MTTEHKTPLRIATQAEPDPTDEALALIQQMGVDQVVLWVKGEKACYDYYVAQREAFGAAGIGIYALGNSAIHCQDAIVLNLPNRDEIIELYKQHLRDLGAAGIPYTTHAHIGNGVWSSPAGTTRGGAETRALDLDGEAFGGSPHGTFHRPLSHGRQYSEDEIWQNYEYFVRQIVPVAEEAGVKIGVHPDDPPVATLAGVPRCFNNFENYRRALEIADSPNFGMCLCVGCWLEGGEAMGCDVFETIRYFSQQNKLFKVHFRNVDRPGTQFVETFLDDGYMDMFNVVKALADVNFDGVLIPDHVPLMGGDPRIGTAYTIGYMKALIQRAEAGR</sequence>
<protein>
    <recommendedName>
        <fullName evidence="7">mannonate dehydratase</fullName>
        <ecNumber evidence="7">4.2.1.8</ecNumber>
    </recommendedName>
</protein>
<dbReference type="GO" id="GO:0008927">
    <property type="term" value="F:mannonate dehydratase activity"/>
    <property type="evidence" value="ECO:0007669"/>
    <property type="project" value="UniProtKB-EC"/>
</dbReference>
<dbReference type="GO" id="GO:0008198">
    <property type="term" value="F:ferrous iron binding"/>
    <property type="evidence" value="ECO:0007669"/>
    <property type="project" value="TreeGrafter"/>
</dbReference>
<dbReference type="PANTHER" id="PTHR30387:SF2">
    <property type="entry name" value="MANNONATE DEHYDRATASE"/>
    <property type="match status" value="1"/>
</dbReference>
<evidence type="ECO:0000313" key="11">
    <source>
        <dbReference type="EMBL" id="KKN92914.1"/>
    </source>
</evidence>
<dbReference type="AlphaFoldDB" id="A0A0F9UML8"/>
<keyword evidence="8" id="KW-0408">Iron</keyword>
<accession>A0A0F9UML8</accession>
<comment type="cofactor">
    <cofactor evidence="2">
        <name>Mn(2+)</name>
        <dbReference type="ChEBI" id="CHEBI:29035"/>
    </cofactor>
</comment>
<evidence type="ECO:0000256" key="2">
    <source>
        <dbReference type="ARBA" id="ARBA00001936"/>
    </source>
</evidence>
<dbReference type="GO" id="GO:0030145">
    <property type="term" value="F:manganese ion binding"/>
    <property type="evidence" value="ECO:0007669"/>
    <property type="project" value="TreeGrafter"/>
</dbReference>
<gene>
    <name evidence="11" type="ORF">LCGC14_0204440</name>
</gene>
<reference evidence="11" key="1">
    <citation type="journal article" date="2015" name="Nature">
        <title>Complex archaea that bridge the gap between prokaryotes and eukaryotes.</title>
        <authorList>
            <person name="Spang A."/>
            <person name="Saw J.H."/>
            <person name="Jorgensen S.L."/>
            <person name="Zaremba-Niedzwiedzka K."/>
            <person name="Martijn J."/>
            <person name="Lind A.E."/>
            <person name="van Eijk R."/>
            <person name="Schleper C."/>
            <person name="Guy L."/>
            <person name="Ettema T.J."/>
        </authorList>
    </citation>
    <scope>NUCLEOTIDE SEQUENCE</scope>
</reference>
<keyword evidence="10" id="KW-0456">Lyase</keyword>
<dbReference type="InterPro" id="IPR036237">
    <property type="entry name" value="Xyl_isomerase-like_sf"/>
</dbReference>
<comment type="cofactor">
    <cofactor evidence="3">
        <name>Fe(2+)</name>
        <dbReference type="ChEBI" id="CHEBI:29033"/>
    </cofactor>
</comment>
<dbReference type="EMBL" id="LAZR01000091">
    <property type="protein sequence ID" value="KKN92914.1"/>
    <property type="molecule type" value="Genomic_DNA"/>
</dbReference>
<dbReference type="EC" id="4.2.1.8" evidence="7"/>
<comment type="function">
    <text evidence="4">Catalyzes the dehydration of D-mannonate.</text>
</comment>
<evidence type="ECO:0000256" key="10">
    <source>
        <dbReference type="ARBA" id="ARBA00023239"/>
    </source>
</evidence>
<evidence type="ECO:0000256" key="5">
    <source>
        <dbReference type="ARBA" id="ARBA00004892"/>
    </source>
</evidence>
<dbReference type="PANTHER" id="PTHR30387">
    <property type="entry name" value="MANNONATE DEHYDRATASE"/>
    <property type="match status" value="1"/>
</dbReference>
<comment type="catalytic activity">
    <reaction evidence="1">
        <text>D-mannonate = 2-dehydro-3-deoxy-D-gluconate + H2O</text>
        <dbReference type="Rhea" id="RHEA:20097"/>
        <dbReference type="ChEBI" id="CHEBI:15377"/>
        <dbReference type="ChEBI" id="CHEBI:17767"/>
        <dbReference type="ChEBI" id="CHEBI:57990"/>
        <dbReference type="EC" id="4.2.1.8"/>
    </reaction>
</comment>
<evidence type="ECO:0000256" key="3">
    <source>
        <dbReference type="ARBA" id="ARBA00001954"/>
    </source>
</evidence>
<proteinExistence type="inferred from homology"/>
<dbReference type="SUPFAM" id="SSF51658">
    <property type="entry name" value="Xylose isomerase-like"/>
    <property type="match status" value="1"/>
</dbReference>
<organism evidence="11">
    <name type="scientific">marine sediment metagenome</name>
    <dbReference type="NCBI Taxonomy" id="412755"/>
    <lineage>
        <taxon>unclassified sequences</taxon>
        <taxon>metagenomes</taxon>
        <taxon>ecological metagenomes</taxon>
    </lineage>
</organism>
<comment type="similarity">
    <text evidence="6">Belongs to the mannonate dehydratase family.</text>
</comment>
<evidence type="ECO:0000256" key="7">
    <source>
        <dbReference type="ARBA" id="ARBA00012927"/>
    </source>
</evidence>
<evidence type="ECO:0000256" key="4">
    <source>
        <dbReference type="ARBA" id="ARBA00002713"/>
    </source>
</evidence>